<reference evidence="1 2" key="1">
    <citation type="submission" date="2018-05" db="EMBL/GenBank/DDBJ databases">
        <title>Evolution of GPA BGCs.</title>
        <authorList>
            <person name="Waglechner N."/>
            <person name="Wright G.D."/>
        </authorList>
    </citation>
    <scope>NUCLEOTIDE SEQUENCE [LARGE SCALE GENOMIC DNA]</scope>
    <source>
        <strain evidence="1 2">DSM 5908</strain>
    </source>
</reference>
<comment type="caution">
    <text evidence="1">The sequence shown here is derived from an EMBL/GenBank/DDBJ whole genome shotgun (WGS) entry which is preliminary data.</text>
</comment>
<name>A0A428WSC5_AMYBA</name>
<dbReference type="EMBL" id="QHHU01000014">
    <property type="protein sequence ID" value="RSM45974.1"/>
    <property type="molecule type" value="Genomic_DNA"/>
</dbReference>
<dbReference type="RefSeq" id="WP_020643971.1">
    <property type="nucleotide sequence ID" value="NZ_QHHU01000014.1"/>
</dbReference>
<accession>A0A428WSC5</accession>
<protein>
    <submittedName>
        <fullName evidence="1">Uncharacterized protein</fullName>
    </submittedName>
</protein>
<organism evidence="1 2">
    <name type="scientific">Amycolatopsis balhimycina DSM 5908</name>
    <dbReference type="NCBI Taxonomy" id="1081091"/>
    <lineage>
        <taxon>Bacteria</taxon>
        <taxon>Bacillati</taxon>
        <taxon>Actinomycetota</taxon>
        <taxon>Actinomycetes</taxon>
        <taxon>Pseudonocardiales</taxon>
        <taxon>Pseudonocardiaceae</taxon>
        <taxon>Amycolatopsis</taxon>
    </lineage>
</organism>
<keyword evidence="2" id="KW-1185">Reference proteome</keyword>
<evidence type="ECO:0000313" key="1">
    <source>
        <dbReference type="EMBL" id="RSM45974.1"/>
    </source>
</evidence>
<dbReference type="Proteomes" id="UP000286716">
    <property type="component" value="Unassembled WGS sequence"/>
</dbReference>
<proteinExistence type="predicted"/>
<dbReference type="AlphaFoldDB" id="A0A428WSC5"/>
<sequence length="98" mass="10493">MGLLAELRKSVGIELVDEQAEADVVVVAAEHGLRDMLTSTTRLVLVADQPRQAELLAAVEHGLTVLVPLSEATTAWLLQAPLGWWVCAIRDSNPKPAG</sequence>
<evidence type="ECO:0000313" key="2">
    <source>
        <dbReference type="Proteomes" id="UP000286716"/>
    </source>
</evidence>
<gene>
    <name evidence="1" type="ORF">DMA12_11805</name>
</gene>